<accession>A0A9J6F9E5</accession>
<reference evidence="1 2" key="1">
    <citation type="journal article" date="2020" name="Cell">
        <title>Large-Scale Comparative Analyses of Tick Genomes Elucidate Their Genetic Diversity and Vector Capacities.</title>
        <authorList>
            <consortium name="Tick Genome and Microbiome Consortium (TIGMIC)"/>
            <person name="Jia N."/>
            <person name="Wang J."/>
            <person name="Shi W."/>
            <person name="Du L."/>
            <person name="Sun Y."/>
            <person name="Zhan W."/>
            <person name="Jiang J.F."/>
            <person name="Wang Q."/>
            <person name="Zhang B."/>
            <person name="Ji P."/>
            <person name="Bell-Sakyi L."/>
            <person name="Cui X.M."/>
            <person name="Yuan T.T."/>
            <person name="Jiang B.G."/>
            <person name="Yang W.F."/>
            <person name="Lam T.T."/>
            <person name="Chang Q.C."/>
            <person name="Ding S.J."/>
            <person name="Wang X.J."/>
            <person name="Zhu J.G."/>
            <person name="Ruan X.D."/>
            <person name="Zhao L."/>
            <person name="Wei J.T."/>
            <person name="Ye R.Z."/>
            <person name="Que T.C."/>
            <person name="Du C.H."/>
            <person name="Zhou Y.H."/>
            <person name="Cheng J.X."/>
            <person name="Dai P.F."/>
            <person name="Guo W.B."/>
            <person name="Han X.H."/>
            <person name="Huang E.J."/>
            <person name="Li L.F."/>
            <person name="Wei W."/>
            <person name="Gao Y.C."/>
            <person name="Liu J.Z."/>
            <person name="Shao H.Z."/>
            <person name="Wang X."/>
            <person name="Wang C.C."/>
            <person name="Yang T.C."/>
            <person name="Huo Q.B."/>
            <person name="Li W."/>
            <person name="Chen H.Y."/>
            <person name="Chen S.E."/>
            <person name="Zhou L.G."/>
            <person name="Ni X.B."/>
            <person name="Tian J.H."/>
            <person name="Sheng Y."/>
            <person name="Liu T."/>
            <person name="Pan Y.S."/>
            <person name="Xia L.Y."/>
            <person name="Li J."/>
            <person name="Zhao F."/>
            <person name="Cao W.C."/>
        </authorList>
    </citation>
    <scope>NUCLEOTIDE SEQUENCE [LARGE SCALE GENOMIC DNA]</scope>
    <source>
        <strain evidence="1">HaeL-2018</strain>
    </source>
</reference>
<organism evidence="1 2">
    <name type="scientific">Haemaphysalis longicornis</name>
    <name type="common">Bush tick</name>
    <dbReference type="NCBI Taxonomy" id="44386"/>
    <lineage>
        <taxon>Eukaryota</taxon>
        <taxon>Metazoa</taxon>
        <taxon>Ecdysozoa</taxon>
        <taxon>Arthropoda</taxon>
        <taxon>Chelicerata</taxon>
        <taxon>Arachnida</taxon>
        <taxon>Acari</taxon>
        <taxon>Parasitiformes</taxon>
        <taxon>Ixodida</taxon>
        <taxon>Ixodoidea</taxon>
        <taxon>Ixodidae</taxon>
        <taxon>Haemaphysalinae</taxon>
        <taxon>Haemaphysalis</taxon>
    </lineage>
</organism>
<gene>
    <name evidence="1" type="ORF">HPB48_010041</name>
</gene>
<evidence type="ECO:0000313" key="1">
    <source>
        <dbReference type="EMBL" id="KAH9359557.1"/>
    </source>
</evidence>
<name>A0A9J6F9E5_HAELO</name>
<evidence type="ECO:0000313" key="2">
    <source>
        <dbReference type="Proteomes" id="UP000821853"/>
    </source>
</evidence>
<protein>
    <recommendedName>
        <fullName evidence="3">THAP-type domain-containing protein</fullName>
    </recommendedName>
</protein>
<proteinExistence type="predicted"/>
<dbReference type="VEuPathDB" id="VectorBase:HLOH_040069"/>
<evidence type="ECO:0008006" key="3">
    <source>
        <dbReference type="Google" id="ProtNLM"/>
    </source>
</evidence>
<keyword evidence="2" id="KW-1185">Reference proteome</keyword>
<dbReference type="AlphaFoldDB" id="A0A9J6F9E5"/>
<dbReference type="EMBL" id="JABSTR010000001">
    <property type="protein sequence ID" value="KAH9359557.1"/>
    <property type="molecule type" value="Genomic_DNA"/>
</dbReference>
<comment type="caution">
    <text evidence="1">The sequence shown here is derived from an EMBL/GenBank/DDBJ whole genome shotgun (WGS) entry which is preliminary data.</text>
</comment>
<sequence>MVRPLQCLAPTPSVPLGLGNMYPSDYKTCTEKVSIFAAPGEADSPKIWRLAIPRKDRVLQSTDYECEKHFEPRLGNATSFEELSPTETSRACDVVSEMDQRAGVGSAATVFYSTPVMVSATDQIEDVF</sequence>
<dbReference type="Proteomes" id="UP000821853">
    <property type="component" value="Chromosome 1"/>
</dbReference>